<dbReference type="AlphaFoldDB" id="A0A9W4IJA7"/>
<accession>A0A9W4IJA7</accession>
<feature type="compositionally biased region" description="Polar residues" evidence="1">
    <location>
        <begin position="91"/>
        <end position="103"/>
    </location>
</feature>
<name>A0A9W4IJA7_9EURO</name>
<sequence length="126" mass="14516">MQGESFDTELPSSRTNLPLDTYQRFSKIEDKLKTLFEDKELDLLKVQKHVNRAISGGKQALQELTLANSTIKKMQKHKNPTPKSRRIIKGTSKSPLSSIQGNSKIRRRYTDESRVDIRFDIRSARV</sequence>
<evidence type="ECO:0000313" key="2">
    <source>
        <dbReference type="EMBL" id="CAG8293704.1"/>
    </source>
</evidence>
<comment type="caution">
    <text evidence="2">The sequence shown here is derived from an EMBL/GenBank/DDBJ whole genome shotgun (WGS) entry which is preliminary data.</text>
</comment>
<gene>
    <name evidence="2" type="ORF">PSALAMII_LOCUS1678</name>
</gene>
<protein>
    <submittedName>
        <fullName evidence="2">Uncharacterized protein</fullName>
    </submittedName>
</protein>
<dbReference type="Proteomes" id="UP001152592">
    <property type="component" value="Unassembled WGS sequence"/>
</dbReference>
<dbReference type="OrthoDB" id="2269373at2759"/>
<organism evidence="2 3">
    <name type="scientific">Penicillium salamii</name>
    <dbReference type="NCBI Taxonomy" id="1612424"/>
    <lineage>
        <taxon>Eukaryota</taxon>
        <taxon>Fungi</taxon>
        <taxon>Dikarya</taxon>
        <taxon>Ascomycota</taxon>
        <taxon>Pezizomycotina</taxon>
        <taxon>Eurotiomycetes</taxon>
        <taxon>Eurotiomycetidae</taxon>
        <taxon>Eurotiales</taxon>
        <taxon>Aspergillaceae</taxon>
        <taxon>Penicillium</taxon>
    </lineage>
</organism>
<reference evidence="2" key="1">
    <citation type="submission" date="2021-07" db="EMBL/GenBank/DDBJ databases">
        <authorList>
            <person name="Branca A.L. A."/>
        </authorList>
    </citation>
    <scope>NUCLEOTIDE SEQUENCE</scope>
</reference>
<dbReference type="EMBL" id="CAJVPD010000076">
    <property type="protein sequence ID" value="CAG8293704.1"/>
    <property type="molecule type" value="Genomic_DNA"/>
</dbReference>
<feature type="compositionally biased region" description="Basic residues" evidence="1">
    <location>
        <begin position="73"/>
        <end position="88"/>
    </location>
</feature>
<evidence type="ECO:0000313" key="3">
    <source>
        <dbReference type="Proteomes" id="UP001152592"/>
    </source>
</evidence>
<proteinExistence type="predicted"/>
<evidence type="ECO:0000256" key="1">
    <source>
        <dbReference type="SAM" id="MobiDB-lite"/>
    </source>
</evidence>
<feature type="region of interest" description="Disordered" evidence="1">
    <location>
        <begin position="72"/>
        <end position="107"/>
    </location>
</feature>